<dbReference type="InterPro" id="IPR052617">
    <property type="entry name" value="Huntingtin-int_K"/>
</dbReference>
<name>D7G8P8_ECTSI</name>
<feature type="region of interest" description="Disordered" evidence="2">
    <location>
        <begin position="32"/>
        <end position="55"/>
    </location>
</feature>
<feature type="coiled-coil region" evidence="1">
    <location>
        <begin position="56"/>
        <end position="83"/>
    </location>
</feature>
<keyword evidence="1" id="KW-0175">Coiled coil</keyword>
<dbReference type="Proteomes" id="UP000002630">
    <property type="component" value="Unassembled WGS sequence"/>
</dbReference>
<evidence type="ECO:0000256" key="2">
    <source>
        <dbReference type="SAM" id="MobiDB-lite"/>
    </source>
</evidence>
<dbReference type="SUPFAM" id="SSF46934">
    <property type="entry name" value="UBA-like"/>
    <property type="match status" value="1"/>
</dbReference>
<feature type="domain" description="Nascent polypeptide-associated complex subunit alpha-like UBA" evidence="3">
    <location>
        <begin position="57"/>
        <end position="95"/>
    </location>
</feature>
<dbReference type="PANTHER" id="PTHR31184:SF2">
    <property type="entry name" value="HUNTINGTIN-INTERACTING PROTEIN K"/>
    <property type="match status" value="1"/>
</dbReference>
<dbReference type="CDD" id="cd14361">
    <property type="entry name" value="UBA_HYPK"/>
    <property type="match status" value="1"/>
</dbReference>
<dbReference type="InterPro" id="IPR044034">
    <property type="entry name" value="NAC-like_UBA"/>
</dbReference>
<dbReference type="Gene3D" id="1.10.8.10">
    <property type="entry name" value="DNA helicase RuvA subunit, C-terminal domain"/>
    <property type="match status" value="1"/>
</dbReference>
<keyword evidence="5" id="KW-1185">Reference proteome</keyword>
<dbReference type="PANTHER" id="PTHR31184">
    <property type="entry name" value="HUNTINGTIN-INTERACTING PROTEIN K FAMILY MEMBER"/>
    <property type="match status" value="1"/>
</dbReference>
<dbReference type="Pfam" id="PF19026">
    <property type="entry name" value="UBA_HYPK"/>
    <property type="match status" value="1"/>
</dbReference>
<dbReference type="InterPro" id="IPR038922">
    <property type="entry name" value="HYPK_UBA"/>
</dbReference>
<dbReference type="EMBL" id="FN649760">
    <property type="protein sequence ID" value="CBJ28072.1"/>
    <property type="molecule type" value="Genomic_DNA"/>
</dbReference>
<evidence type="ECO:0000259" key="3">
    <source>
        <dbReference type="Pfam" id="PF19026"/>
    </source>
</evidence>
<dbReference type="OrthoDB" id="285219at2759"/>
<dbReference type="GO" id="GO:0050821">
    <property type="term" value="P:protein stabilization"/>
    <property type="evidence" value="ECO:0007669"/>
    <property type="project" value="TreeGrafter"/>
</dbReference>
<gene>
    <name evidence="4" type="ORF">Esi_0091_0041</name>
</gene>
<accession>D7G8P8</accession>
<dbReference type="InParanoid" id="D7G8P8"/>
<evidence type="ECO:0000313" key="5">
    <source>
        <dbReference type="Proteomes" id="UP000002630"/>
    </source>
</evidence>
<evidence type="ECO:0000256" key="1">
    <source>
        <dbReference type="SAM" id="Coils"/>
    </source>
</evidence>
<evidence type="ECO:0000313" key="4">
    <source>
        <dbReference type="EMBL" id="CBJ28072.1"/>
    </source>
</evidence>
<dbReference type="InterPro" id="IPR009060">
    <property type="entry name" value="UBA-like_sf"/>
</dbReference>
<dbReference type="AlphaFoldDB" id="D7G8P8"/>
<protein>
    <recommendedName>
        <fullName evidence="3">Nascent polypeptide-associated complex subunit alpha-like UBA domain-containing protein</fullName>
    </recommendedName>
</protein>
<organism evidence="4 5">
    <name type="scientific">Ectocarpus siliculosus</name>
    <name type="common">Brown alga</name>
    <name type="synonym">Conferva siliculosa</name>
    <dbReference type="NCBI Taxonomy" id="2880"/>
    <lineage>
        <taxon>Eukaryota</taxon>
        <taxon>Sar</taxon>
        <taxon>Stramenopiles</taxon>
        <taxon>Ochrophyta</taxon>
        <taxon>PX clade</taxon>
        <taxon>Phaeophyceae</taxon>
        <taxon>Ectocarpales</taxon>
        <taxon>Ectocarpaceae</taxon>
        <taxon>Ectocarpus</taxon>
    </lineage>
</organism>
<sequence>MAEAEEANAGLEKVTDYHAEKELNENDTANALSSLANNSSPTLIPASAEPSTESTLKISAADIEVLKEELEVSTEEAKAALLKRDGDVVQALRLLLQ</sequence>
<proteinExistence type="predicted"/>
<reference evidence="4 5" key="1">
    <citation type="journal article" date="2010" name="Nature">
        <title>The Ectocarpus genome and the independent evolution of multicellularity in brown algae.</title>
        <authorList>
            <person name="Cock J.M."/>
            <person name="Sterck L."/>
            <person name="Rouze P."/>
            <person name="Scornet D."/>
            <person name="Allen A.E."/>
            <person name="Amoutzias G."/>
            <person name="Anthouard V."/>
            <person name="Artiguenave F."/>
            <person name="Aury J.M."/>
            <person name="Badger J.H."/>
            <person name="Beszteri B."/>
            <person name="Billiau K."/>
            <person name="Bonnet E."/>
            <person name="Bothwell J.H."/>
            <person name="Bowler C."/>
            <person name="Boyen C."/>
            <person name="Brownlee C."/>
            <person name="Carrano C.J."/>
            <person name="Charrier B."/>
            <person name="Cho G.Y."/>
            <person name="Coelho S.M."/>
            <person name="Collen J."/>
            <person name="Corre E."/>
            <person name="Da Silva C."/>
            <person name="Delage L."/>
            <person name="Delaroque N."/>
            <person name="Dittami S.M."/>
            <person name="Doulbeau S."/>
            <person name="Elias M."/>
            <person name="Farnham G."/>
            <person name="Gachon C.M."/>
            <person name="Gschloessl B."/>
            <person name="Heesch S."/>
            <person name="Jabbari K."/>
            <person name="Jubin C."/>
            <person name="Kawai H."/>
            <person name="Kimura K."/>
            <person name="Kloareg B."/>
            <person name="Kupper F.C."/>
            <person name="Lang D."/>
            <person name="Le Bail A."/>
            <person name="Leblanc C."/>
            <person name="Lerouge P."/>
            <person name="Lohr M."/>
            <person name="Lopez P.J."/>
            <person name="Martens C."/>
            <person name="Maumus F."/>
            <person name="Michel G."/>
            <person name="Miranda-Saavedra D."/>
            <person name="Morales J."/>
            <person name="Moreau H."/>
            <person name="Motomura T."/>
            <person name="Nagasato C."/>
            <person name="Napoli C.A."/>
            <person name="Nelson D.R."/>
            <person name="Nyvall-Collen P."/>
            <person name="Peters A.F."/>
            <person name="Pommier C."/>
            <person name="Potin P."/>
            <person name="Poulain J."/>
            <person name="Quesneville H."/>
            <person name="Read B."/>
            <person name="Rensing S.A."/>
            <person name="Ritter A."/>
            <person name="Rousvoal S."/>
            <person name="Samanta M."/>
            <person name="Samson G."/>
            <person name="Schroeder D.C."/>
            <person name="Segurens B."/>
            <person name="Strittmatter M."/>
            <person name="Tonon T."/>
            <person name="Tregear J.W."/>
            <person name="Valentin K."/>
            <person name="von Dassow P."/>
            <person name="Yamagishi T."/>
            <person name="Van de Peer Y."/>
            <person name="Wincker P."/>
        </authorList>
    </citation>
    <scope>NUCLEOTIDE SEQUENCE [LARGE SCALE GENOMIC DNA]</scope>
    <source>
        <strain evidence="5">Ec32 / CCAP1310/4</strain>
    </source>
</reference>